<accession>L9Y7D8</accession>
<dbReference type="EMBL" id="AOID01000019">
    <property type="protein sequence ID" value="ELY68853.1"/>
    <property type="molecule type" value="Genomic_DNA"/>
</dbReference>
<reference evidence="2 3" key="1">
    <citation type="journal article" date="2014" name="PLoS Genet.">
        <title>Phylogenetically driven sequencing of extremely halophilic archaea reveals strategies for static and dynamic osmo-response.</title>
        <authorList>
            <person name="Becker E.A."/>
            <person name="Seitzer P.M."/>
            <person name="Tritt A."/>
            <person name="Larsen D."/>
            <person name="Krusor M."/>
            <person name="Yao A.I."/>
            <person name="Wu D."/>
            <person name="Madern D."/>
            <person name="Eisen J.A."/>
            <person name="Darling A.E."/>
            <person name="Facciotti M.T."/>
        </authorList>
    </citation>
    <scope>NUCLEOTIDE SEQUENCE [LARGE SCALE GENOMIC DNA]</scope>
    <source>
        <strain evidence="2 3">JCM 10478</strain>
    </source>
</reference>
<dbReference type="AlphaFoldDB" id="L9Y7D8"/>
<dbReference type="Proteomes" id="UP000011632">
    <property type="component" value="Unassembled WGS sequence"/>
</dbReference>
<evidence type="ECO:0000256" key="1">
    <source>
        <dbReference type="SAM" id="MobiDB-lite"/>
    </source>
</evidence>
<protein>
    <submittedName>
        <fullName evidence="2">Uncharacterized protein</fullName>
    </submittedName>
</protein>
<keyword evidence="3" id="KW-1185">Reference proteome</keyword>
<sequence>MGNSEGDGPDQRDIVSDSRNISLARDPQLGRDLVAQFDHVDSEQEAIKQAMRERVDWGRRGITPPELLETIQTFLEATSGQFHGETNGDGVVMVRCDVTGSEFELREVDDQDLGETVDVQVSFGTEDESED</sequence>
<evidence type="ECO:0000313" key="3">
    <source>
        <dbReference type="Proteomes" id="UP000011632"/>
    </source>
</evidence>
<comment type="caution">
    <text evidence="2">The sequence shown here is derived from an EMBL/GenBank/DDBJ whole genome shotgun (WGS) entry which is preliminary data.</text>
</comment>
<dbReference type="PATRIC" id="fig|1227496.3.peg.1165"/>
<evidence type="ECO:0000313" key="2">
    <source>
        <dbReference type="EMBL" id="ELY68853.1"/>
    </source>
</evidence>
<proteinExistence type="predicted"/>
<name>L9Y7D8_9EURY</name>
<dbReference type="RefSeq" id="WP_006430215.1">
    <property type="nucleotide sequence ID" value="NZ_AOID01000019.1"/>
</dbReference>
<dbReference type="STRING" id="1227496.C489_05788"/>
<feature type="region of interest" description="Disordered" evidence="1">
    <location>
        <begin position="1"/>
        <end position="22"/>
    </location>
</feature>
<gene>
    <name evidence="2" type="ORF">C489_05788</name>
</gene>
<organism evidence="2 3">
    <name type="scientific">Natrinema versiforme JCM 10478</name>
    <dbReference type="NCBI Taxonomy" id="1227496"/>
    <lineage>
        <taxon>Archaea</taxon>
        <taxon>Methanobacteriati</taxon>
        <taxon>Methanobacteriota</taxon>
        <taxon>Stenosarchaea group</taxon>
        <taxon>Halobacteria</taxon>
        <taxon>Halobacteriales</taxon>
        <taxon>Natrialbaceae</taxon>
        <taxon>Natrinema</taxon>
    </lineage>
</organism>